<evidence type="ECO:0000313" key="7">
    <source>
        <dbReference type="EMBL" id="PKB26000.1"/>
    </source>
</evidence>
<proteinExistence type="predicted"/>
<dbReference type="EMBL" id="PHUF01000002">
    <property type="protein sequence ID" value="PKB26000.1"/>
    <property type="molecule type" value="Genomic_DNA"/>
</dbReference>
<evidence type="ECO:0000256" key="1">
    <source>
        <dbReference type="ARBA" id="ARBA00004196"/>
    </source>
</evidence>
<evidence type="ECO:0000256" key="5">
    <source>
        <dbReference type="SAM" id="MobiDB-lite"/>
    </source>
</evidence>
<feature type="region of interest" description="Disordered" evidence="5">
    <location>
        <begin position="1"/>
        <end position="43"/>
    </location>
</feature>
<accession>A0A2N0I492</accession>
<dbReference type="InterPro" id="IPR013766">
    <property type="entry name" value="Thioredoxin_domain"/>
</dbReference>
<dbReference type="Pfam" id="PF08534">
    <property type="entry name" value="Redoxin"/>
    <property type="match status" value="1"/>
</dbReference>
<dbReference type="GO" id="GO:0017004">
    <property type="term" value="P:cytochrome complex assembly"/>
    <property type="evidence" value="ECO:0007669"/>
    <property type="project" value="UniProtKB-KW"/>
</dbReference>
<keyword evidence="3" id="KW-1015">Disulfide bond</keyword>
<dbReference type="InterPro" id="IPR036249">
    <property type="entry name" value="Thioredoxin-like_sf"/>
</dbReference>
<name>A0A2N0I492_9SPHN</name>
<comment type="subcellular location">
    <subcellularLocation>
        <location evidence="1">Cell envelope</location>
    </subcellularLocation>
</comment>
<dbReference type="PANTHER" id="PTHR42852:SF6">
    <property type="entry name" value="THIOL:DISULFIDE INTERCHANGE PROTEIN DSBE"/>
    <property type="match status" value="1"/>
</dbReference>
<reference evidence="7 8" key="1">
    <citation type="submission" date="2017-11" db="EMBL/GenBank/DDBJ databases">
        <title>Genomic Encyclopedia of Type Strains, Phase III (KMG-III): the genomes of soil and plant-associated and newly described type strains.</title>
        <authorList>
            <person name="Whitman W."/>
        </authorList>
    </citation>
    <scope>NUCLEOTIDE SEQUENCE [LARGE SCALE GENOMIC DNA]</scope>
    <source>
        <strain evidence="7 8">CGMCC 1.12274</strain>
    </source>
</reference>
<dbReference type="Gene3D" id="3.40.30.10">
    <property type="entry name" value="Glutaredoxin"/>
    <property type="match status" value="1"/>
</dbReference>
<evidence type="ECO:0000313" key="8">
    <source>
        <dbReference type="Proteomes" id="UP000232587"/>
    </source>
</evidence>
<dbReference type="GO" id="GO:0016853">
    <property type="term" value="F:isomerase activity"/>
    <property type="evidence" value="ECO:0007669"/>
    <property type="project" value="UniProtKB-KW"/>
</dbReference>
<dbReference type="Proteomes" id="UP000232587">
    <property type="component" value="Unassembled WGS sequence"/>
</dbReference>
<dbReference type="GO" id="GO:0030313">
    <property type="term" value="C:cell envelope"/>
    <property type="evidence" value="ECO:0007669"/>
    <property type="project" value="UniProtKB-SubCell"/>
</dbReference>
<organism evidence="7 8">
    <name type="scientific">Novosphingobium kunmingense</name>
    <dbReference type="NCBI Taxonomy" id="1211806"/>
    <lineage>
        <taxon>Bacteria</taxon>
        <taxon>Pseudomonadati</taxon>
        <taxon>Pseudomonadota</taxon>
        <taxon>Alphaproteobacteria</taxon>
        <taxon>Sphingomonadales</taxon>
        <taxon>Sphingomonadaceae</taxon>
        <taxon>Novosphingobium</taxon>
    </lineage>
</organism>
<feature type="domain" description="Thioredoxin" evidence="6">
    <location>
        <begin position="34"/>
        <end position="173"/>
    </location>
</feature>
<dbReference type="PANTHER" id="PTHR42852">
    <property type="entry name" value="THIOL:DISULFIDE INTERCHANGE PROTEIN DSBE"/>
    <property type="match status" value="1"/>
</dbReference>
<protein>
    <submittedName>
        <fullName evidence="7">Thiol-disulfide isomerase/thioredoxin</fullName>
    </submittedName>
</protein>
<dbReference type="PROSITE" id="PS00194">
    <property type="entry name" value="THIOREDOXIN_1"/>
    <property type="match status" value="1"/>
</dbReference>
<evidence type="ECO:0000259" key="6">
    <source>
        <dbReference type="PROSITE" id="PS51352"/>
    </source>
</evidence>
<dbReference type="AlphaFoldDB" id="A0A2N0I492"/>
<keyword evidence="7" id="KW-0413">Isomerase</keyword>
<sequence>MLIAGCDRQTAGEVQPQAKETGDSAALDGTVDRTRRGSAMPSISVSDAEGKDLALASLKGQPVLINLWATWCAPCVAELPALNRLAEKRGKSLRIVTVSQDMAKLETVTPFLKPKAPLLEPWLDPEGELGTFYDVTVLPTSIYYDAQGREVWRYVGPLEWDRDKAAALLAETV</sequence>
<keyword evidence="8" id="KW-1185">Reference proteome</keyword>
<dbReference type="InterPro" id="IPR013740">
    <property type="entry name" value="Redoxin"/>
</dbReference>
<evidence type="ECO:0000256" key="3">
    <source>
        <dbReference type="ARBA" id="ARBA00023157"/>
    </source>
</evidence>
<dbReference type="CDD" id="cd02966">
    <property type="entry name" value="TlpA_like_family"/>
    <property type="match status" value="1"/>
</dbReference>
<gene>
    <name evidence="7" type="ORF">B0I00_1208</name>
</gene>
<keyword evidence="2" id="KW-0201">Cytochrome c-type biogenesis</keyword>
<dbReference type="SUPFAM" id="SSF52833">
    <property type="entry name" value="Thioredoxin-like"/>
    <property type="match status" value="1"/>
</dbReference>
<dbReference type="PROSITE" id="PS51352">
    <property type="entry name" value="THIOREDOXIN_2"/>
    <property type="match status" value="1"/>
</dbReference>
<dbReference type="InterPro" id="IPR017937">
    <property type="entry name" value="Thioredoxin_CS"/>
</dbReference>
<keyword evidence="4" id="KW-0676">Redox-active center</keyword>
<evidence type="ECO:0000256" key="2">
    <source>
        <dbReference type="ARBA" id="ARBA00022748"/>
    </source>
</evidence>
<evidence type="ECO:0000256" key="4">
    <source>
        <dbReference type="ARBA" id="ARBA00023284"/>
    </source>
</evidence>
<dbReference type="InterPro" id="IPR050553">
    <property type="entry name" value="Thioredoxin_ResA/DsbE_sf"/>
</dbReference>
<comment type="caution">
    <text evidence="7">The sequence shown here is derived from an EMBL/GenBank/DDBJ whole genome shotgun (WGS) entry which is preliminary data.</text>
</comment>
<dbReference type="GO" id="GO:0015036">
    <property type="term" value="F:disulfide oxidoreductase activity"/>
    <property type="evidence" value="ECO:0007669"/>
    <property type="project" value="UniProtKB-ARBA"/>
</dbReference>